<dbReference type="AlphaFoldDB" id="M5XVF9"/>
<evidence type="ECO:0000313" key="1">
    <source>
        <dbReference type="EMBL" id="ONI35515.1"/>
    </source>
</evidence>
<evidence type="ECO:0000313" key="2">
    <source>
        <dbReference type="Proteomes" id="UP000006882"/>
    </source>
</evidence>
<dbReference type="Gramene" id="ONI35515">
    <property type="protein sequence ID" value="ONI35515"/>
    <property type="gene ID" value="PRUPE_1G540800"/>
</dbReference>
<gene>
    <name evidence="1" type="ORF">PRUPE_1G540800</name>
</gene>
<dbReference type="Proteomes" id="UP000006882">
    <property type="component" value="Chromosome G1"/>
</dbReference>
<organism evidence="1 2">
    <name type="scientific">Prunus persica</name>
    <name type="common">Peach</name>
    <name type="synonym">Amygdalus persica</name>
    <dbReference type="NCBI Taxonomy" id="3760"/>
    <lineage>
        <taxon>Eukaryota</taxon>
        <taxon>Viridiplantae</taxon>
        <taxon>Streptophyta</taxon>
        <taxon>Embryophyta</taxon>
        <taxon>Tracheophyta</taxon>
        <taxon>Spermatophyta</taxon>
        <taxon>Magnoliopsida</taxon>
        <taxon>eudicotyledons</taxon>
        <taxon>Gunneridae</taxon>
        <taxon>Pentapetalae</taxon>
        <taxon>rosids</taxon>
        <taxon>fabids</taxon>
        <taxon>Rosales</taxon>
        <taxon>Rosaceae</taxon>
        <taxon>Amygdaloideae</taxon>
        <taxon>Amygdaleae</taxon>
        <taxon>Prunus</taxon>
    </lineage>
</organism>
<accession>M5XVF9</accession>
<proteinExistence type="predicted"/>
<dbReference type="HOGENOM" id="CLU_2780614_0_0_1"/>
<protein>
    <submittedName>
        <fullName evidence="1">Uncharacterized protein</fullName>
    </submittedName>
</protein>
<name>M5XVF9_PRUPE</name>
<keyword evidence="2" id="KW-1185">Reference proteome</keyword>
<sequence>MGHHGWLLYYIITTAVFFFGFPWIHVFVISISNLSTFLKLLKLKTFVSGRNLCSSMCTGSCSHTGSLSL</sequence>
<reference evidence="1 2" key="1">
    <citation type="journal article" date="2013" name="Nat. Genet.">
        <title>The high-quality draft genome of peach (Prunus persica) identifies unique patterns of genetic diversity, domestication and genome evolution.</title>
        <authorList>
            <consortium name="International Peach Genome Initiative"/>
            <person name="Verde I."/>
            <person name="Abbott A.G."/>
            <person name="Scalabrin S."/>
            <person name="Jung S."/>
            <person name="Shu S."/>
            <person name="Marroni F."/>
            <person name="Zhebentyayeva T."/>
            <person name="Dettori M.T."/>
            <person name="Grimwood J."/>
            <person name="Cattonaro F."/>
            <person name="Zuccolo A."/>
            <person name="Rossini L."/>
            <person name="Jenkins J."/>
            <person name="Vendramin E."/>
            <person name="Meisel L.A."/>
            <person name="Decroocq V."/>
            <person name="Sosinski B."/>
            <person name="Prochnik S."/>
            <person name="Mitros T."/>
            <person name="Policriti A."/>
            <person name="Cipriani G."/>
            <person name="Dondini L."/>
            <person name="Ficklin S."/>
            <person name="Goodstein D.M."/>
            <person name="Xuan P."/>
            <person name="Del Fabbro C."/>
            <person name="Aramini V."/>
            <person name="Copetti D."/>
            <person name="Gonzalez S."/>
            <person name="Horner D.S."/>
            <person name="Falchi R."/>
            <person name="Lucas S."/>
            <person name="Mica E."/>
            <person name="Maldonado J."/>
            <person name="Lazzari B."/>
            <person name="Bielenberg D."/>
            <person name="Pirona R."/>
            <person name="Miculan M."/>
            <person name="Barakat A."/>
            <person name="Testolin R."/>
            <person name="Stella A."/>
            <person name="Tartarini S."/>
            <person name="Tonutti P."/>
            <person name="Arus P."/>
            <person name="Orellana A."/>
            <person name="Wells C."/>
            <person name="Main D."/>
            <person name="Vizzotto G."/>
            <person name="Silva H."/>
            <person name="Salamini F."/>
            <person name="Schmutz J."/>
            <person name="Morgante M."/>
            <person name="Rokhsar D.S."/>
        </authorList>
    </citation>
    <scope>NUCLEOTIDE SEQUENCE [LARGE SCALE GENOMIC DNA]</scope>
    <source>
        <strain evidence="2">cv. Nemared</strain>
    </source>
</reference>
<dbReference type="EMBL" id="CM007651">
    <property type="protein sequence ID" value="ONI35515.1"/>
    <property type="molecule type" value="Genomic_DNA"/>
</dbReference>